<name>A0AAV3SBK9_9EURY</name>
<protein>
    <submittedName>
        <fullName evidence="1">Uncharacterized protein</fullName>
    </submittedName>
</protein>
<dbReference type="Proteomes" id="UP001500837">
    <property type="component" value="Unassembled WGS sequence"/>
</dbReference>
<evidence type="ECO:0000313" key="2">
    <source>
        <dbReference type="Proteomes" id="UP001500837"/>
    </source>
</evidence>
<sequence length="57" mass="6388">MKQWGEGDSNTPVLEPLLREAIESLLLSDLRWNSGVWPFYDKASVSGLDSEPAHELC</sequence>
<reference evidence="1 2" key="1">
    <citation type="journal article" date="2019" name="Int. J. Syst. Evol. Microbiol.">
        <title>The Global Catalogue of Microorganisms (GCM) 10K type strain sequencing project: providing services to taxonomists for standard genome sequencing and annotation.</title>
        <authorList>
            <consortium name="The Broad Institute Genomics Platform"/>
            <consortium name="The Broad Institute Genome Sequencing Center for Infectious Disease"/>
            <person name="Wu L."/>
            <person name="Ma J."/>
        </authorList>
    </citation>
    <scope>NUCLEOTIDE SEQUENCE [LARGE SCALE GENOMIC DNA]</scope>
    <source>
        <strain evidence="1 2">JCM 16330</strain>
    </source>
</reference>
<keyword evidence="2" id="KW-1185">Reference proteome</keyword>
<proteinExistence type="predicted"/>
<dbReference type="AlphaFoldDB" id="A0AAV3SBK9"/>
<evidence type="ECO:0000313" key="1">
    <source>
        <dbReference type="EMBL" id="GAA0312906.1"/>
    </source>
</evidence>
<accession>A0AAV3SBK9</accession>
<dbReference type="EMBL" id="BAAABL010000090">
    <property type="protein sequence ID" value="GAA0312906.1"/>
    <property type="molecule type" value="Genomic_DNA"/>
</dbReference>
<comment type="caution">
    <text evidence="1">The sequence shown here is derived from an EMBL/GenBank/DDBJ whole genome shotgun (WGS) entry which is preliminary data.</text>
</comment>
<gene>
    <name evidence="1" type="ORF">GCM10009066_27590</name>
</gene>
<organism evidence="1 2">
    <name type="scientific">Halarchaeum salinum</name>
    <dbReference type="NCBI Taxonomy" id="489912"/>
    <lineage>
        <taxon>Archaea</taxon>
        <taxon>Methanobacteriati</taxon>
        <taxon>Methanobacteriota</taxon>
        <taxon>Stenosarchaea group</taxon>
        <taxon>Halobacteria</taxon>
        <taxon>Halobacteriales</taxon>
        <taxon>Halobacteriaceae</taxon>
    </lineage>
</organism>